<comment type="caution">
    <text evidence="4">The sequence shown here is derived from an EMBL/GenBank/DDBJ whole genome shotgun (WGS) entry which is preliminary data.</text>
</comment>
<proteinExistence type="predicted"/>
<sequence>MQELGQIPLSPFGSRALSPGVLKINSMVRACAAGTPAQKWKVFRDISAARAALGVPDRALIVLNALLSFHPYAVLTAGSADLVVFPSNRHLSLRSHGMAASTLRRHLAALVDHGLILRRDSPNGKRFARKSADGDVEIAYGFDLAPIVARAAEFDRLARRIEEEARLARNLRQRFTVLRRDVVKMIAAGVEAGIAIDWPGTHGKYQAIVSRVPRTPAAEALEPIINELQELANDILAVLNAHLCEPAAAPPPAPSDAEADGNASPRLLTFHPTASTDPDHNRRTDRPETIPLRVVLDACPDIIDYARGEIRSYRELLTTAALVRPLLGISPSAWEEAGQVMGEMQASIVVAAILQRGVAIKNPGGYLRNLTRRAAAGEFSIWPMLLALSATRLKKAT</sequence>
<dbReference type="NCBIfam" id="NF010396">
    <property type="entry name" value="PRK13824.1"/>
    <property type="match status" value="1"/>
</dbReference>
<reference evidence="5" key="1">
    <citation type="journal article" date="2021" name="ISME J.">
        <title>Evolutionary origin and ecological implication of a unique nif island in free-living Bradyrhizobium lineages.</title>
        <authorList>
            <person name="Tao J."/>
        </authorList>
    </citation>
    <scope>NUCLEOTIDE SEQUENCE [LARGE SCALE GENOMIC DNA]</scope>
    <source>
        <strain evidence="5">SZCCT0094</strain>
    </source>
</reference>
<feature type="region of interest" description="Disordered" evidence="1">
    <location>
        <begin position="248"/>
        <end position="287"/>
    </location>
</feature>
<accession>A0ABS5GCZ1</accession>
<dbReference type="RefSeq" id="WP_082757615.1">
    <property type="nucleotide sequence ID" value="NZ_JAFCLK010000027.1"/>
</dbReference>
<gene>
    <name evidence="4" type="ORF">JQ619_25975</name>
</gene>
<dbReference type="Pfam" id="PF03428">
    <property type="entry name" value="RP-C"/>
    <property type="match status" value="1"/>
</dbReference>
<dbReference type="SUPFAM" id="SSF46785">
    <property type="entry name" value="Winged helix' DNA-binding domain"/>
    <property type="match status" value="1"/>
</dbReference>
<dbReference type="Pfam" id="PF11800">
    <property type="entry name" value="RP-C_C"/>
    <property type="match status" value="1"/>
</dbReference>
<organism evidence="4 5">
    <name type="scientific">Bradyrhizobium denitrificans</name>
    <dbReference type="NCBI Taxonomy" id="2734912"/>
    <lineage>
        <taxon>Bacteria</taxon>
        <taxon>Pseudomonadati</taxon>
        <taxon>Pseudomonadota</taxon>
        <taxon>Alphaproteobacteria</taxon>
        <taxon>Hyphomicrobiales</taxon>
        <taxon>Nitrobacteraceae</taxon>
        <taxon>Bradyrhizobium</taxon>
    </lineage>
</organism>
<evidence type="ECO:0000259" key="3">
    <source>
        <dbReference type="Pfam" id="PF11800"/>
    </source>
</evidence>
<dbReference type="InterPro" id="IPR005090">
    <property type="entry name" value="RepC_N"/>
</dbReference>
<dbReference type="InterPro" id="IPR036390">
    <property type="entry name" value="WH_DNA-bd_sf"/>
</dbReference>
<keyword evidence="5" id="KW-1185">Reference proteome</keyword>
<dbReference type="InterPro" id="IPR021760">
    <property type="entry name" value="RepC_C"/>
</dbReference>
<feature type="compositionally biased region" description="Basic and acidic residues" evidence="1">
    <location>
        <begin position="277"/>
        <end position="287"/>
    </location>
</feature>
<evidence type="ECO:0000313" key="4">
    <source>
        <dbReference type="EMBL" id="MBR1139213.1"/>
    </source>
</evidence>
<dbReference type="Proteomes" id="UP001314635">
    <property type="component" value="Unassembled WGS sequence"/>
</dbReference>
<name>A0ABS5GCZ1_9BRAD</name>
<evidence type="ECO:0000256" key="1">
    <source>
        <dbReference type="SAM" id="MobiDB-lite"/>
    </source>
</evidence>
<feature type="domain" description="Plasmid replication protein C N-terminal" evidence="2">
    <location>
        <begin position="15"/>
        <end position="189"/>
    </location>
</feature>
<evidence type="ECO:0000259" key="2">
    <source>
        <dbReference type="Pfam" id="PF03428"/>
    </source>
</evidence>
<feature type="domain" description="Plasmid replication protein C C-terminal" evidence="3">
    <location>
        <begin position="291"/>
        <end position="389"/>
    </location>
</feature>
<dbReference type="EMBL" id="JAFCLK010000027">
    <property type="protein sequence ID" value="MBR1139213.1"/>
    <property type="molecule type" value="Genomic_DNA"/>
</dbReference>
<protein>
    <submittedName>
        <fullName evidence="4">Replication initiation protein RepC</fullName>
    </submittedName>
</protein>
<evidence type="ECO:0000313" key="5">
    <source>
        <dbReference type="Proteomes" id="UP001314635"/>
    </source>
</evidence>
<dbReference type="InterPro" id="IPR047611">
    <property type="entry name" value="RepABC_RepC"/>
</dbReference>
<dbReference type="NCBIfam" id="NF040974">
    <property type="entry name" value="RepABC_RepC"/>
    <property type="match status" value="1"/>
</dbReference>